<feature type="transmembrane region" description="Helical" evidence="1">
    <location>
        <begin position="318"/>
        <end position="337"/>
    </location>
</feature>
<proteinExistence type="predicted"/>
<keyword evidence="3" id="KW-1185">Reference proteome</keyword>
<feature type="transmembrane region" description="Helical" evidence="1">
    <location>
        <begin position="44"/>
        <end position="65"/>
    </location>
</feature>
<dbReference type="Proteomes" id="UP000198287">
    <property type="component" value="Unassembled WGS sequence"/>
</dbReference>
<feature type="transmembrane region" description="Helical" evidence="1">
    <location>
        <begin position="190"/>
        <end position="221"/>
    </location>
</feature>
<keyword evidence="1" id="KW-0812">Transmembrane</keyword>
<feature type="transmembrane region" description="Helical" evidence="1">
    <location>
        <begin position="290"/>
        <end position="312"/>
    </location>
</feature>
<evidence type="ECO:0000313" key="3">
    <source>
        <dbReference type="Proteomes" id="UP000198287"/>
    </source>
</evidence>
<name>A0A226DLY4_FOLCA</name>
<gene>
    <name evidence="2" type="ORF">Fcan01_19220</name>
</gene>
<organism evidence="2 3">
    <name type="scientific">Folsomia candida</name>
    <name type="common">Springtail</name>
    <dbReference type="NCBI Taxonomy" id="158441"/>
    <lineage>
        <taxon>Eukaryota</taxon>
        <taxon>Metazoa</taxon>
        <taxon>Ecdysozoa</taxon>
        <taxon>Arthropoda</taxon>
        <taxon>Hexapoda</taxon>
        <taxon>Collembola</taxon>
        <taxon>Entomobryomorpha</taxon>
        <taxon>Isotomoidea</taxon>
        <taxon>Isotomidae</taxon>
        <taxon>Proisotominae</taxon>
        <taxon>Folsomia</taxon>
    </lineage>
</organism>
<evidence type="ECO:0000256" key="1">
    <source>
        <dbReference type="SAM" id="Phobius"/>
    </source>
</evidence>
<keyword evidence="1" id="KW-0472">Membrane</keyword>
<dbReference type="AlphaFoldDB" id="A0A226DLY4"/>
<reference evidence="2 3" key="1">
    <citation type="submission" date="2015-12" db="EMBL/GenBank/DDBJ databases">
        <title>The genome of Folsomia candida.</title>
        <authorList>
            <person name="Faddeeva A."/>
            <person name="Derks M.F."/>
            <person name="Anvar Y."/>
            <person name="Smit S."/>
            <person name="Van Straalen N."/>
            <person name="Roelofs D."/>
        </authorList>
    </citation>
    <scope>NUCLEOTIDE SEQUENCE [LARGE SCALE GENOMIC DNA]</scope>
    <source>
        <strain evidence="2 3">VU population</strain>
        <tissue evidence="2">Whole body</tissue>
    </source>
</reference>
<sequence>MFSKFAFGAFSRFFITLKKLHFLPPNVWNPVENKFEMDPNPNKVRWILSNINLTVIFVLIPVYVMSTSIATLNSSQIVFLSLEMVVAIHSVSLFVMAALAGAELSKAMNTYMEVEKYLAENQIIFKPRTYPIWYRDLFGLLFNALTLTFFSFIITVPTVLVLTGLDPLNFVLPPPPETSSILDSVMTLHFIFRVIMCTLVIAEIASTVGLAHISLVMLLLYSKMCINSIKFYRKPNSDVTVAQRLSRWRKSKNNQMDETKPNLLLGLSDLDLYSILMVQFRLVRQYSDTAAVFIMGPGFLIDVIANYVAIMMFDKLPLLLYLAISMLAILAPILIMGELPQAGKSNTCSISLINHFRGGSSQKLSPWKRRKVRSLHPTTIWIGSFFSVKRQTLSIYVDGILNYTVNAIMLL</sequence>
<feature type="transmembrane region" description="Helical" evidence="1">
    <location>
        <begin position="77"/>
        <end position="102"/>
    </location>
</feature>
<dbReference type="EMBL" id="LNIX01000016">
    <property type="protein sequence ID" value="OXA45874.1"/>
    <property type="molecule type" value="Genomic_DNA"/>
</dbReference>
<feature type="transmembrane region" description="Helical" evidence="1">
    <location>
        <begin position="137"/>
        <end position="165"/>
    </location>
</feature>
<comment type="caution">
    <text evidence="2">The sequence shown here is derived from an EMBL/GenBank/DDBJ whole genome shotgun (WGS) entry which is preliminary data.</text>
</comment>
<keyword evidence="1" id="KW-1133">Transmembrane helix</keyword>
<accession>A0A226DLY4</accession>
<evidence type="ECO:0000313" key="2">
    <source>
        <dbReference type="EMBL" id="OXA45874.1"/>
    </source>
</evidence>
<protein>
    <submittedName>
        <fullName evidence="2">Uncharacterized protein</fullName>
    </submittedName>
</protein>